<dbReference type="OrthoDB" id="2273700at2759"/>
<sequence>MTFLENALDQPLSKLHGFVWPYKNETNTSVDDMETIRLAKYILSAFHANCV</sequence>
<dbReference type="AlphaFoldDB" id="A0A1X0RCX4"/>
<accession>A0A1X0RCX4</accession>
<dbReference type="Proteomes" id="UP000242414">
    <property type="component" value="Unassembled WGS sequence"/>
</dbReference>
<reference evidence="1" key="1">
    <citation type="journal article" date="2016" name="Proc. Natl. Acad. Sci. U.S.A.">
        <title>Lipid metabolic changes in an early divergent fungus govern the establishment of a mutualistic symbiosis with endobacteria.</title>
        <authorList>
            <person name="Lastovetsky O.A."/>
            <person name="Gaspar M.L."/>
            <person name="Mondo S.J."/>
            <person name="LaButti K.M."/>
            <person name="Sandor L."/>
            <person name="Grigoriev I.V."/>
            <person name="Henry S.A."/>
            <person name="Pawlowska T.E."/>
        </authorList>
    </citation>
    <scope>NUCLEOTIDE SEQUENCE [LARGE SCALE GENOMIC DNA]</scope>
    <source>
        <strain evidence="1">ATCC 52814</strain>
    </source>
</reference>
<proteinExistence type="predicted"/>
<organism evidence="1">
    <name type="scientific">Rhizopus microsporus var. microsporus</name>
    <dbReference type="NCBI Taxonomy" id="86635"/>
    <lineage>
        <taxon>Eukaryota</taxon>
        <taxon>Fungi</taxon>
        <taxon>Fungi incertae sedis</taxon>
        <taxon>Mucoromycota</taxon>
        <taxon>Mucoromycotina</taxon>
        <taxon>Mucoromycetes</taxon>
        <taxon>Mucorales</taxon>
        <taxon>Mucorineae</taxon>
        <taxon>Rhizopodaceae</taxon>
        <taxon>Rhizopus</taxon>
    </lineage>
</organism>
<evidence type="ECO:0000313" key="1">
    <source>
        <dbReference type="EMBL" id="ORE09884.1"/>
    </source>
</evidence>
<name>A0A1X0RCX4_RHIZD</name>
<gene>
    <name evidence="1" type="ORF">BCV72DRAFT_317427</name>
</gene>
<dbReference type="EMBL" id="KV921871">
    <property type="protein sequence ID" value="ORE09884.1"/>
    <property type="molecule type" value="Genomic_DNA"/>
</dbReference>
<dbReference type="VEuPathDB" id="FungiDB:BCV72DRAFT_317427"/>
<protein>
    <submittedName>
        <fullName evidence="1">Uncharacterized protein</fullName>
    </submittedName>
</protein>